<feature type="transmembrane region" description="Helical" evidence="2">
    <location>
        <begin position="312"/>
        <end position="335"/>
    </location>
</feature>
<dbReference type="GeneID" id="66099997"/>
<comment type="caution">
    <text evidence="3">The sequence shown here is derived from an EMBL/GenBank/DDBJ whole genome shotgun (WGS) entry which is preliminary data.</text>
</comment>
<evidence type="ECO:0000313" key="4">
    <source>
        <dbReference type="Proteomes" id="UP000812287"/>
    </source>
</evidence>
<name>A0A9P7VK08_9AGAR</name>
<accession>A0A9P7VK08</accession>
<sequence length="352" mass="39494">MFIWVTDIQAFTHCCPSCHHSLQQRYGLSPVRAQHIEVQVLKGNWKRTRLWVKVINIWIGILLKPSEGTTIIEYGLPGIFQHSVTGQELQAQISDYDLGPPEEDVNSSPRSLSLLHVAFVGINEFSQLSGYLIVVKKDGFARNQTSIFGPKELSIVSLSANTFCCLPKRHPALSVVPRRTDPFQVIYTLETPVGAVTDETLTNVVKKRTNRRDMSRTRGQNNGLSDSHTFRDRHSQSDLQDIMSRFWTPTTMASLFSTGGSDTTESTSEKLQFNRAIGSLTWTSILRLTFQSASTAIPGYSRRRARNRSLELTEIIIALLVDSILFPSAVLVLHLTMPFLTVMGTIMANDKR</sequence>
<feature type="region of interest" description="Disordered" evidence="1">
    <location>
        <begin position="206"/>
        <end position="234"/>
    </location>
</feature>
<feature type="compositionally biased region" description="Polar residues" evidence="1">
    <location>
        <begin position="217"/>
        <end position="227"/>
    </location>
</feature>
<dbReference type="EMBL" id="MU250555">
    <property type="protein sequence ID" value="KAG7441912.1"/>
    <property type="molecule type" value="Genomic_DNA"/>
</dbReference>
<keyword evidence="2" id="KW-0812">Transmembrane</keyword>
<keyword evidence="4" id="KW-1185">Reference proteome</keyword>
<organism evidence="3 4">
    <name type="scientific">Guyanagaster necrorhizus</name>
    <dbReference type="NCBI Taxonomy" id="856835"/>
    <lineage>
        <taxon>Eukaryota</taxon>
        <taxon>Fungi</taxon>
        <taxon>Dikarya</taxon>
        <taxon>Basidiomycota</taxon>
        <taxon>Agaricomycotina</taxon>
        <taxon>Agaricomycetes</taxon>
        <taxon>Agaricomycetidae</taxon>
        <taxon>Agaricales</taxon>
        <taxon>Marasmiineae</taxon>
        <taxon>Physalacriaceae</taxon>
        <taxon>Guyanagaster</taxon>
    </lineage>
</organism>
<protein>
    <submittedName>
        <fullName evidence="3">Uncharacterized protein</fullName>
    </submittedName>
</protein>
<gene>
    <name evidence="3" type="ORF">BT62DRAFT_1010939</name>
</gene>
<evidence type="ECO:0000313" key="3">
    <source>
        <dbReference type="EMBL" id="KAG7441912.1"/>
    </source>
</evidence>
<dbReference type="AlphaFoldDB" id="A0A9P7VK08"/>
<dbReference type="RefSeq" id="XP_043035412.1">
    <property type="nucleotide sequence ID" value="XM_043177710.1"/>
</dbReference>
<evidence type="ECO:0000256" key="2">
    <source>
        <dbReference type="SAM" id="Phobius"/>
    </source>
</evidence>
<reference evidence="3" key="1">
    <citation type="submission" date="2020-11" db="EMBL/GenBank/DDBJ databases">
        <title>Adaptations for nitrogen fixation in a non-lichenized fungal sporocarp promotes dispersal by wood-feeding termites.</title>
        <authorList>
            <consortium name="DOE Joint Genome Institute"/>
            <person name="Koch R.A."/>
            <person name="Yoon G."/>
            <person name="Arayal U."/>
            <person name="Lail K."/>
            <person name="Amirebrahimi M."/>
            <person name="Labutti K."/>
            <person name="Lipzen A."/>
            <person name="Riley R."/>
            <person name="Barry K."/>
            <person name="Henrissat B."/>
            <person name="Grigoriev I.V."/>
            <person name="Herr J.R."/>
            <person name="Aime M.C."/>
        </authorList>
    </citation>
    <scope>NUCLEOTIDE SEQUENCE</scope>
    <source>
        <strain evidence="3">MCA 3950</strain>
    </source>
</reference>
<keyword evidence="2" id="KW-1133">Transmembrane helix</keyword>
<keyword evidence="2" id="KW-0472">Membrane</keyword>
<proteinExistence type="predicted"/>
<dbReference type="Proteomes" id="UP000812287">
    <property type="component" value="Unassembled WGS sequence"/>
</dbReference>
<evidence type="ECO:0000256" key="1">
    <source>
        <dbReference type="SAM" id="MobiDB-lite"/>
    </source>
</evidence>